<reference evidence="2 3" key="1">
    <citation type="submission" date="2019-02" db="EMBL/GenBank/DDBJ databases">
        <title>Aquabacterium sp. strain KMB7.</title>
        <authorList>
            <person name="Chen W.-M."/>
        </authorList>
    </citation>
    <scope>NUCLEOTIDE SEQUENCE [LARGE SCALE GENOMIC DNA]</scope>
    <source>
        <strain evidence="2 3">KMB7</strain>
    </source>
</reference>
<evidence type="ECO:0000313" key="2">
    <source>
        <dbReference type="EMBL" id="TBO31102.1"/>
    </source>
</evidence>
<evidence type="ECO:0000256" key="1">
    <source>
        <dbReference type="SAM" id="Phobius"/>
    </source>
</evidence>
<gene>
    <name evidence="2" type="ORF">EYS42_07570</name>
</gene>
<evidence type="ECO:0000313" key="3">
    <source>
        <dbReference type="Proteomes" id="UP000292120"/>
    </source>
</evidence>
<proteinExistence type="predicted"/>
<dbReference type="RefSeq" id="WP_130967455.1">
    <property type="nucleotide sequence ID" value="NZ_SIXI01000003.1"/>
</dbReference>
<keyword evidence="1" id="KW-1133">Transmembrane helix</keyword>
<dbReference type="EMBL" id="SIXI01000003">
    <property type="protein sequence ID" value="TBO31102.1"/>
    <property type="molecule type" value="Genomic_DNA"/>
</dbReference>
<comment type="caution">
    <text evidence="2">The sequence shown here is derived from an EMBL/GenBank/DDBJ whole genome shotgun (WGS) entry which is preliminary data.</text>
</comment>
<keyword evidence="1" id="KW-0472">Membrane</keyword>
<keyword evidence="3" id="KW-1185">Reference proteome</keyword>
<keyword evidence="1" id="KW-0812">Transmembrane</keyword>
<organism evidence="2 3">
    <name type="scientific">Aquabacterium lacunae</name>
    <dbReference type="NCBI Taxonomy" id="2528630"/>
    <lineage>
        <taxon>Bacteria</taxon>
        <taxon>Pseudomonadati</taxon>
        <taxon>Pseudomonadota</taxon>
        <taxon>Betaproteobacteria</taxon>
        <taxon>Burkholderiales</taxon>
        <taxon>Aquabacterium</taxon>
    </lineage>
</organism>
<name>A0A4Q9H404_9BURK</name>
<feature type="transmembrane region" description="Helical" evidence="1">
    <location>
        <begin position="23"/>
        <end position="42"/>
    </location>
</feature>
<protein>
    <submittedName>
        <fullName evidence="2">DUF2946 domain-containing protein</fullName>
    </submittedName>
</protein>
<accession>A0A4Q9H404</accession>
<dbReference type="AlphaFoldDB" id="A0A4Q9H404"/>
<dbReference type="Proteomes" id="UP000292120">
    <property type="component" value="Unassembled WGS sequence"/>
</dbReference>
<sequence>MASPPLNARTHTGAPPWASRPSVWAVLCLAVVLLWAQMGGWLHGLSHSRGHLHPVAPATAHPTEHPTEHPVGLVAHSVHAGHTHHHAHGDATQAHAEQVCETCLAFAALGGTAPLPGLGEPEWAGLSHAAPGPRTGLQAWPTAFQAYRTRAPPG</sequence>